<evidence type="ECO:0000313" key="1">
    <source>
        <dbReference type="EMBL" id="RGV30073.1"/>
    </source>
</evidence>
<dbReference type="Proteomes" id="UP000283426">
    <property type="component" value="Unassembled WGS sequence"/>
</dbReference>
<protein>
    <submittedName>
        <fullName evidence="2">Uncharacterized protein</fullName>
    </submittedName>
</protein>
<gene>
    <name evidence="1" type="ORF">DWW24_02860</name>
    <name evidence="2" type="ORF">DXA53_01025</name>
</gene>
<evidence type="ECO:0000313" key="2">
    <source>
        <dbReference type="EMBL" id="RGY09908.1"/>
    </source>
</evidence>
<dbReference type="AlphaFoldDB" id="A0A413IHB9"/>
<name>A0A413IHB9_9BACT</name>
<accession>A0A413IHB9</accession>
<organism evidence="2 4">
    <name type="scientific">Odoribacter splanchnicus</name>
    <dbReference type="NCBI Taxonomy" id="28118"/>
    <lineage>
        <taxon>Bacteria</taxon>
        <taxon>Pseudomonadati</taxon>
        <taxon>Bacteroidota</taxon>
        <taxon>Bacteroidia</taxon>
        <taxon>Bacteroidales</taxon>
        <taxon>Odoribacteraceae</taxon>
        <taxon>Odoribacter</taxon>
    </lineage>
</organism>
<evidence type="ECO:0000313" key="3">
    <source>
        <dbReference type="Proteomes" id="UP000283426"/>
    </source>
</evidence>
<dbReference type="EMBL" id="QRYW01000004">
    <property type="protein sequence ID" value="RGV30073.1"/>
    <property type="molecule type" value="Genomic_DNA"/>
</dbReference>
<dbReference type="EMBL" id="QSCO01000001">
    <property type="protein sequence ID" value="RGY09908.1"/>
    <property type="molecule type" value="Genomic_DNA"/>
</dbReference>
<proteinExistence type="predicted"/>
<reference evidence="3 4" key="1">
    <citation type="submission" date="2018-08" db="EMBL/GenBank/DDBJ databases">
        <title>A genome reference for cultivated species of the human gut microbiota.</title>
        <authorList>
            <person name="Zou Y."/>
            <person name="Xue W."/>
            <person name="Luo G."/>
        </authorList>
    </citation>
    <scope>NUCLEOTIDE SEQUENCE [LARGE SCALE GENOMIC DNA]</scope>
    <source>
        <strain evidence="1 3">AF14-6AC</strain>
        <strain evidence="2 4">OF03-11</strain>
    </source>
</reference>
<evidence type="ECO:0000313" key="4">
    <source>
        <dbReference type="Proteomes" id="UP000284434"/>
    </source>
</evidence>
<comment type="caution">
    <text evidence="2">The sequence shown here is derived from an EMBL/GenBank/DDBJ whole genome shotgun (WGS) entry which is preliminary data.</text>
</comment>
<sequence>MVGIMRRYLFLIVFIIFSVTGWAKGKDGYVVATSEAVRADAAWMKVVDALVKKHKADVIFYKENIGELQKPLRQLRPRFVAFVEKPEFLNREYVMEGHRMSRRVDEDIYADYLWGIITGFSAEDAMRLVDRSREPFLIRTALNTTCEMSDGKYFTRFAFMNDGSNGPGWWGEKNETTKETQHYQLNKWRILDKWVEKYKELDPDLLVTSSHATEHNLEMPFSVGNLKADAGRLYADFMTREYLNGTSHPRVYFAAGNCLIGNVDNDPNSMAVGWLSGMNATAMVGYVVTTWYGRNGWGGLKYWAANAGRLTLAQAIYLNQQDMLHTEFGWYPEMLTVDYPFSAGAFAEDSEFKKLFRQATGNLPTKDQKGFVHDRDVVVLYGDPAWDVKLKNPAPLGYKVDFKMKGKQCVVTIITNEYFDGALMKGGKLKQEHVTDIPFAYYFPKRVANPRLAGGQKWDIAVAEDFLLLYNCDFEKNKKYTIVLDINE</sequence>
<dbReference type="Proteomes" id="UP000284434">
    <property type="component" value="Unassembled WGS sequence"/>
</dbReference>